<keyword evidence="2" id="KW-1185">Reference proteome</keyword>
<name>A0ACC2UTK2_9FUNG</name>
<sequence length="262" mass="29439">MVDFPDMHEFLTCFCTLATSAILSQSSKFFGNARNAVESSFQLHCVKILTLASAPDYATLLHLGKFENYIATCNEVLTQYMAALEQEQDETVRHNSKWNSFGKKVTNTTKPSLQERWPSMLKPFWLRMHPPNPSGISSPSNSVNAFLVQQTGAPVRRGPVTCYNCNKLGHIAMFFQAECVECSDTHAGACCQVCQDCMERHQCQQQACSRQEQPESMLMEMMVVEKHSITPPVYPKPKMAHSVSLVEVTHTPEKVFPDPSCH</sequence>
<evidence type="ECO:0000313" key="1">
    <source>
        <dbReference type="EMBL" id="KAJ9090445.1"/>
    </source>
</evidence>
<gene>
    <name evidence="1" type="ORF">DSO57_1002751</name>
</gene>
<protein>
    <submittedName>
        <fullName evidence="1">Uncharacterized protein</fullName>
    </submittedName>
</protein>
<accession>A0ACC2UTK2</accession>
<dbReference type="Proteomes" id="UP001165960">
    <property type="component" value="Unassembled WGS sequence"/>
</dbReference>
<evidence type="ECO:0000313" key="2">
    <source>
        <dbReference type="Proteomes" id="UP001165960"/>
    </source>
</evidence>
<proteinExistence type="predicted"/>
<dbReference type="EMBL" id="QTSX02000006">
    <property type="protein sequence ID" value="KAJ9090445.1"/>
    <property type="molecule type" value="Genomic_DNA"/>
</dbReference>
<organism evidence="1 2">
    <name type="scientific">Entomophthora muscae</name>
    <dbReference type="NCBI Taxonomy" id="34485"/>
    <lineage>
        <taxon>Eukaryota</taxon>
        <taxon>Fungi</taxon>
        <taxon>Fungi incertae sedis</taxon>
        <taxon>Zoopagomycota</taxon>
        <taxon>Entomophthoromycotina</taxon>
        <taxon>Entomophthoromycetes</taxon>
        <taxon>Entomophthorales</taxon>
        <taxon>Entomophthoraceae</taxon>
        <taxon>Entomophthora</taxon>
    </lineage>
</organism>
<reference evidence="1" key="1">
    <citation type="submission" date="2022-04" db="EMBL/GenBank/DDBJ databases">
        <title>Genome of the entomopathogenic fungus Entomophthora muscae.</title>
        <authorList>
            <person name="Elya C."/>
            <person name="Lovett B.R."/>
            <person name="Lee E."/>
            <person name="Macias A.M."/>
            <person name="Hajek A.E."/>
            <person name="De Bivort B.L."/>
            <person name="Kasson M.T."/>
            <person name="De Fine Licht H.H."/>
            <person name="Stajich J.E."/>
        </authorList>
    </citation>
    <scope>NUCLEOTIDE SEQUENCE</scope>
    <source>
        <strain evidence="1">Berkeley</strain>
    </source>
</reference>
<comment type="caution">
    <text evidence="1">The sequence shown here is derived from an EMBL/GenBank/DDBJ whole genome shotgun (WGS) entry which is preliminary data.</text>
</comment>